<organism evidence="1">
    <name type="scientific">Rhizophora mucronata</name>
    <name type="common">Asiatic mangrove</name>
    <dbReference type="NCBI Taxonomy" id="61149"/>
    <lineage>
        <taxon>Eukaryota</taxon>
        <taxon>Viridiplantae</taxon>
        <taxon>Streptophyta</taxon>
        <taxon>Embryophyta</taxon>
        <taxon>Tracheophyta</taxon>
        <taxon>Spermatophyta</taxon>
        <taxon>Magnoliopsida</taxon>
        <taxon>eudicotyledons</taxon>
        <taxon>Gunneridae</taxon>
        <taxon>Pentapetalae</taxon>
        <taxon>rosids</taxon>
        <taxon>fabids</taxon>
        <taxon>Malpighiales</taxon>
        <taxon>Rhizophoraceae</taxon>
        <taxon>Rhizophora</taxon>
    </lineage>
</organism>
<evidence type="ECO:0000313" key="1">
    <source>
        <dbReference type="EMBL" id="MBX39396.1"/>
    </source>
</evidence>
<protein>
    <submittedName>
        <fullName evidence="1">Uncharacterized protein</fullName>
    </submittedName>
</protein>
<accession>A0A2P2NAB6</accession>
<dbReference type="AlphaFoldDB" id="A0A2P2NAB6"/>
<dbReference type="EMBL" id="GGEC01058912">
    <property type="protein sequence ID" value="MBX39396.1"/>
    <property type="molecule type" value="Transcribed_RNA"/>
</dbReference>
<reference evidence="1" key="1">
    <citation type="submission" date="2018-02" db="EMBL/GenBank/DDBJ databases">
        <title>Rhizophora mucronata_Transcriptome.</title>
        <authorList>
            <person name="Meera S.P."/>
            <person name="Sreeshan A."/>
            <person name="Augustine A."/>
        </authorList>
    </citation>
    <scope>NUCLEOTIDE SEQUENCE</scope>
    <source>
        <tissue evidence="1">Leaf</tissue>
    </source>
</reference>
<sequence length="41" mass="4760">MALCKSPFISRNLETRHNQVRLIKEIEAFKVKSGSLSNLHY</sequence>
<name>A0A2P2NAB6_RHIMU</name>
<proteinExistence type="predicted"/>